<evidence type="ECO:0000313" key="7">
    <source>
        <dbReference type="Proteomes" id="UP001597375"/>
    </source>
</evidence>
<dbReference type="Gene3D" id="1.10.760.10">
    <property type="entry name" value="Cytochrome c-like domain"/>
    <property type="match status" value="1"/>
</dbReference>
<evidence type="ECO:0000256" key="1">
    <source>
        <dbReference type="ARBA" id="ARBA00022617"/>
    </source>
</evidence>
<proteinExistence type="predicted"/>
<keyword evidence="1 4" id="KW-0349">Heme</keyword>
<reference evidence="7" key="1">
    <citation type="journal article" date="2019" name="Int. J. Syst. Evol. Microbiol.">
        <title>The Global Catalogue of Microorganisms (GCM) 10K type strain sequencing project: providing services to taxonomists for standard genome sequencing and annotation.</title>
        <authorList>
            <consortium name="The Broad Institute Genomics Platform"/>
            <consortium name="The Broad Institute Genome Sequencing Center for Infectious Disease"/>
            <person name="Wu L."/>
            <person name="Ma J."/>
        </authorList>
    </citation>
    <scope>NUCLEOTIDE SEQUENCE [LARGE SCALE GENOMIC DNA]</scope>
    <source>
        <strain evidence="7">CGMCC 4.7106</strain>
    </source>
</reference>
<organism evidence="6 7">
    <name type="scientific">Luteolibacter algae</name>
    <dbReference type="NCBI Taxonomy" id="454151"/>
    <lineage>
        <taxon>Bacteria</taxon>
        <taxon>Pseudomonadati</taxon>
        <taxon>Verrucomicrobiota</taxon>
        <taxon>Verrucomicrobiia</taxon>
        <taxon>Verrucomicrobiales</taxon>
        <taxon>Verrucomicrobiaceae</taxon>
        <taxon>Luteolibacter</taxon>
    </lineage>
</organism>
<sequence>MLIIFTRLAFSQEPSATTPDERGKIDLVPVGKEIYSQNCAICHENQSTSDIKSVLKIGPPLYGLLQKNPIRRTVFSNETLTETLTEISADENYIRTSLLDPTLHMATRKENGKIIAYPPGMPRFPLDGIEFKSIIAYLRTLNDPENRGPDELWVKAPKEDGKNAKFEIIIGQQTRIVRAEFANVSTRAIAVGNP</sequence>
<dbReference type="RefSeq" id="WP_386819120.1">
    <property type="nucleotide sequence ID" value="NZ_JBHUIT010000003.1"/>
</dbReference>
<keyword evidence="7" id="KW-1185">Reference proteome</keyword>
<keyword evidence="2 4" id="KW-0479">Metal-binding</keyword>
<dbReference type="SUPFAM" id="SSF46626">
    <property type="entry name" value="Cytochrome c"/>
    <property type="match status" value="1"/>
</dbReference>
<accession>A0ABW5D536</accession>
<gene>
    <name evidence="6" type="ORF">ACFSSA_05625</name>
</gene>
<comment type="caution">
    <text evidence="6">The sequence shown here is derived from an EMBL/GenBank/DDBJ whole genome shotgun (WGS) entry which is preliminary data.</text>
</comment>
<dbReference type="EMBL" id="JBHUIT010000003">
    <property type="protein sequence ID" value="MFD2256147.1"/>
    <property type="molecule type" value="Genomic_DNA"/>
</dbReference>
<dbReference type="InterPro" id="IPR036909">
    <property type="entry name" value="Cyt_c-like_dom_sf"/>
</dbReference>
<feature type="domain" description="Cytochrome c" evidence="5">
    <location>
        <begin position="26"/>
        <end position="142"/>
    </location>
</feature>
<dbReference type="InterPro" id="IPR009056">
    <property type="entry name" value="Cyt_c-like_dom"/>
</dbReference>
<evidence type="ECO:0000313" key="6">
    <source>
        <dbReference type="EMBL" id="MFD2256147.1"/>
    </source>
</evidence>
<evidence type="ECO:0000256" key="2">
    <source>
        <dbReference type="ARBA" id="ARBA00022723"/>
    </source>
</evidence>
<evidence type="ECO:0000259" key="5">
    <source>
        <dbReference type="PROSITE" id="PS51007"/>
    </source>
</evidence>
<protein>
    <submittedName>
        <fullName evidence="6">C-type cytochrome</fullName>
    </submittedName>
</protein>
<evidence type="ECO:0000256" key="4">
    <source>
        <dbReference type="PROSITE-ProRule" id="PRU00433"/>
    </source>
</evidence>
<name>A0ABW5D536_9BACT</name>
<dbReference type="Proteomes" id="UP001597375">
    <property type="component" value="Unassembled WGS sequence"/>
</dbReference>
<dbReference type="PROSITE" id="PS51007">
    <property type="entry name" value="CYTC"/>
    <property type="match status" value="1"/>
</dbReference>
<evidence type="ECO:0000256" key="3">
    <source>
        <dbReference type="ARBA" id="ARBA00023004"/>
    </source>
</evidence>
<keyword evidence="3 4" id="KW-0408">Iron</keyword>